<accession>A0ABT7YTY4</accession>
<feature type="region of interest" description="Disordered" evidence="1">
    <location>
        <begin position="110"/>
        <end position="136"/>
    </location>
</feature>
<protein>
    <submittedName>
        <fullName evidence="2">Uncharacterized protein</fullName>
    </submittedName>
</protein>
<evidence type="ECO:0000256" key="1">
    <source>
        <dbReference type="SAM" id="MobiDB-lite"/>
    </source>
</evidence>
<reference evidence="2" key="1">
    <citation type="submission" date="2023-06" db="EMBL/GenBank/DDBJ databases">
        <title>Gycomyces niveus sp.nov., a novel actinomycete isolated from soil in Shouguang.</title>
        <authorList>
            <person name="Yang X."/>
            <person name="Zhao J."/>
        </authorList>
    </citation>
    <scope>NUCLEOTIDE SEQUENCE</scope>
    <source>
        <strain evidence="2">NEAU C2</strain>
    </source>
</reference>
<feature type="compositionally biased region" description="Low complexity" evidence="1">
    <location>
        <begin position="110"/>
        <end position="129"/>
    </location>
</feature>
<keyword evidence="3" id="KW-1185">Reference proteome</keyword>
<dbReference type="EMBL" id="JAUEMJ010000006">
    <property type="protein sequence ID" value="MDN3242057.1"/>
    <property type="molecule type" value="Genomic_DNA"/>
</dbReference>
<organism evidence="2 3">
    <name type="scientific">Glycomyces tritici</name>
    <dbReference type="NCBI Taxonomy" id="2665176"/>
    <lineage>
        <taxon>Bacteria</taxon>
        <taxon>Bacillati</taxon>
        <taxon>Actinomycetota</taxon>
        <taxon>Actinomycetes</taxon>
        <taxon>Glycomycetales</taxon>
        <taxon>Glycomycetaceae</taxon>
        <taxon>Glycomyces</taxon>
    </lineage>
</organism>
<sequence>MGNGFNLDPEAIDKVATGIFTLSEELYGNMSLVVNDSDDLSGSVDTAQFTGVAEVLEAVGKWGDELIPTHRFRIEEFAGYLVVAVRSTEEIDDYVSSEFDQYADQFPRNADIPAPALPAPDSADAVPSPNGLDVAV</sequence>
<comment type="caution">
    <text evidence="2">The sequence shown here is derived from an EMBL/GenBank/DDBJ whole genome shotgun (WGS) entry which is preliminary data.</text>
</comment>
<evidence type="ECO:0000313" key="2">
    <source>
        <dbReference type="EMBL" id="MDN3242057.1"/>
    </source>
</evidence>
<evidence type="ECO:0000313" key="3">
    <source>
        <dbReference type="Proteomes" id="UP001171902"/>
    </source>
</evidence>
<proteinExistence type="predicted"/>
<name>A0ABT7YTY4_9ACTN</name>
<dbReference type="Proteomes" id="UP001171902">
    <property type="component" value="Unassembled WGS sequence"/>
</dbReference>
<gene>
    <name evidence="2" type="ORF">QWI33_20210</name>
</gene>
<dbReference type="RefSeq" id="WP_289958958.1">
    <property type="nucleotide sequence ID" value="NZ_JAUEMJ010000006.1"/>
</dbReference>